<protein>
    <recommendedName>
        <fullName evidence="4">RanBD1 domain-containing protein</fullName>
    </recommendedName>
</protein>
<feature type="region of interest" description="Disordered" evidence="3">
    <location>
        <begin position="169"/>
        <end position="221"/>
    </location>
</feature>
<dbReference type="EMBL" id="KQ971372">
    <property type="protein sequence ID" value="EFA10423.1"/>
    <property type="molecule type" value="Genomic_DNA"/>
</dbReference>
<dbReference type="PANTHER" id="PTHR23138:SF142">
    <property type="entry name" value="RAN-BINDING PROTEIN 3B-RELATED"/>
    <property type="match status" value="1"/>
</dbReference>
<dbReference type="PANTHER" id="PTHR23138">
    <property type="entry name" value="RAN BINDING PROTEIN"/>
    <property type="match status" value="1"/>
</dbReference>
<dbReference type="AlphaFoldDB" id="D6WZG4"/>
<dbReference type="InterPro" id="IPR045255">
    <property type="entry name" value="RanBP1-like"/>
</dbReference>
<dbReference type="eggNOG" id="KOG0866">
    <property type="taxonomic scope" value="Eukaryota"/>
</dbReference>
<dbReference type="PhylomeDB" id="D6WZG4"/>
<feature type="compositionally biased region" description="Basic and acidic residues" evidence="3">
    <location>
        <begin position="27"/>
        <end position="46"/>
    </location>
</feature>
<dbReference type="Gene3D" id="2.30.29.30">
    <property type="entry name" value="Pleckstrin-homology domain (PH domain)/Phosphotyrosine-binding domain (PTB)"/>
    <property type="match status" value="1"/>
</dbReference>
<dbReference type="HOGENOM" id="CLU_744609_0_0_1"/>
<dbReference type="SUPFAM" id="SSF50729">
    <property type="entry name" value="PH domain-like"/>
    <property type="match status" value="1"/>
</dbReference>
<proteinExistence type="predicted"/>
<evidence type="ECO:0000313" key="5">
    <source>
        <dbReference type="EMBL" id="EFA10423.1"/>
    </source>
</evidence>
<reference evidence="5 6" key="2">
    <citation type="journal article" date="2010" name="Nucleic Acids Res.">
        <title>BeetleBase in 2010: revisions to provide comprehensive genomic information for Tribolium castaneum.</title>
        <authorList>
            <person name="Kim H.S."/>
            <person name="Murphy T."/>
            <person name="Xia J."/>
            <person name="Caragea D."/>
            <person name="Park Y."/>
            <person name="Beeman R.W."/>
            <person name="Lorenzen M.D."/>
            <person name="Butcher S."/>
            <person name="Manak J.R."/>
            <person name="Brown S.J."/>
        </authorList>
    </citation>
    <scope>GENOME REANNOTATION</scope>
    <source>
        <strain evidence="5 6">Georgia GA2</strain>
    </source>
</reference>
<dbReference type="OrthoDB" id="10250354at2759"/>
<feature type="compositionally biased region" description="Polar residues" evidence="3">
    <location>
        <begin position="1"/>
        <end position="16"/>
    </location>
</feature>
<dbReference type="SMART" id="SM00160">
    <property type="entry name" value="RanBD"/>
    <property type="match status" value="1"/>
</dbReference>
<dbReference type="InterPro" id="IPR000156">
    <property type="entry name" value="Ran_bind_dom"/>
</dbReference>
<dbReference type="OMA" id="VMIANDA"/>
<evidence type="ECO:0000313" key="6">
    <source>
        <dbReference type="Proteomes" id="UP000007266"/>
    </source>
</evidence>
<dbReference type="FunCoup" id="D6WZG4">
    <property type="interactions" value="136"/>
</dbReference>
<reference evidence="5 6" key="1">
    <citation type="journal article" date="2008" name="Nature">
        <title>The genome of the model beetle and pest Tribolium castaneum.</title>
        <authorList>
            <consortium name="Tribolium Genome Sequencing Consortium"/>
            <person name="Richards S."/>
            <person name="Gibbs R.A."/>
            <person name="Weinstock G.M."/>
            <person name="Brown S.J."/>
            <person name="Denell R."/>
            <person name="Beeman R.W."/>
            <person name="Gibbs R."/>
            <person name="Beeman R.W."/>
            <person name="Brown S.J."/>
            <person name="Bucher G."/>
            <person name="Friedrich M."/>
            <person name="Grimmelikhuijzen C.J."/>
            <person name="Klingler M."/>
            <person name="Lorenzen M."/>
            <person name="Richards S."/>
            <person name="Roth S."/>
            <person name="Schroder R."/>
            <person name="Tautz D."/>
            <person name="Zdobnov E.M."/>
            <person name="Muzny D."/>
            <person name="Gibbs R.A."/>
            <person name="Weinstock G.M."/>
            <person name="Attaway T."/>
            <person name="Bell S."/>
            <person name="Buhay C.J."/>
            <person name="Chandrabose M.N."/>
            <person name="Chavez D."/>
            <person name="Clerk-Blankenburg K.P."/>
            <person name="Cree A."/>
            <person name="Dao M."/>
            <person name="Davis C."/>
            <person name="Chacko J."/>
            <person name="Dinh H."/>
            <person name="Dugan-Rocha S."/>
            <person name="Fowler G."/>
            <person name="Garner T.T."/>
            <person name="Garnes J."/>
            <person name="Gnirke A."/>
            <person name="Hawes A."/>
            <person name="Hernandez J."/>
            <person name="Hines S."/>
            <person name="Holder M."/>
            <person name="Hume J."/>
            <person name="Jhangiani S.N."/>
            <person name="Joshi V."/>
            <person name="Khan Z.M."/>
            <person name="Jackson L."/>
            <person name="Kovar C."/>
            <person name="Kowis A."/>
            <person name="Lee S."/>
            <person name="Lewis L.R."/>
            <person name="Margolis J."/>
            <person name="Morgan M."/>
            <person name="Nazareth L.V."/>
            <person name="Nguyen N."/>
            <person name="Okwuonu G."/>
            <person name="Parker D."/>
            <person name="Richards S."/>
            <person name="Ruiz S.J."/>
            <person name="Santibanez J."/>
            <person name="Savard J."/>
            <person name="Scherer S.E."/>
            <person name="Schneider B."/>
            <person name="Sodergren E."/>
            <person name="Tautz D."/>
            <person name="Vattahil S."/>
            <person name="Villasana D."/>
            <person name="White C.S."/>
            <person name="Wright R."/>
            <person name="Park Y."/>
            <person name="Beeman R.W."/>
            <person name="Lord J."/>
            <person name="Oppert B."/>
            <person name="Lorenzen M."/>
            <person name="Brown S."/>
            <person name="Wang L."/>
            <person name="Savard J."/>
            <person name="Tautz D."/>
            <person name="Richards S."/>
            <person name="Weinstock G."/>
            <person name="Gibbs R.A."/>
            <person name="Liu Y."/>
            <person name="Worley K."/>
            <person name="Weinstock G."/>
            <person name="Elsik C.G."/>
            <person name="Reese J.T."/>
            <person name="Elhaik E."/>
            <person name="Landan G."/>
            <person name="Graur D."/>
            <person name="Arensburger P."/>
            <person name="Atkinson P."/>
            <person name="Beeman R.W."/>
            <person name="Beidler J."/>
            <person name="Brown S.J."/>
            <person name="Demuth J.P."/>
            <person name="Drury D.W."/>
            <person name="Du Y.Z."/>
            <person name="Fujiwara H."/>
            <person name="Lorenzen M."/>
            <person name="Maselli V."/>
            <person name="Osanai M."/>
            <person name="Park Y."/>
            <person name="Robertson H.M."/>
            <person name="Tu Z."/>
            <person name="Wang J.J."/>
            <person name="Wang S."/>
            <person name="Richards S."/>
            <person name="Song H."/>
            <person name="Zhang L."/>
            <person name="Sodergren E."/>
            <person name="Werner D."/>
            <person name="Stanke M."/>
            <person name="Morgenstern B."/>
            <person name="Solovyev V."/>
            <person name="Kosarev P."/>
            <person name="Brown G."/>
            <person name="Chen H.C."/>
            <person name="Ermolaeva O."/>
            <person name="Hlavina W."/>
            <person name="Kapustin Y."/>
            <person name="Kiryutin B."/>
            <person name="Kitts P."/>
            <person name="Maglott D."/>
            <person name="Pruitt K."/>
            <person name="Sapojnikov V."/>
            <person name="Souvorov A."/>
            <person name="Mackey A.J."/>
            <person name="Waterhouse R.M."/>
            <person name="Wyder S."/>
            <person name="Zdobnov E.M."/>
            <person name="Zdobnov E.M."/>
            <person name="Wyder S."/>
            <person name="Kriventseva E.V."/>
            <person name="Kadowaki T."/>
            <person name="Bork P."/>
            <person name="Aranda M."/>
            <person name="Bao R."/>
            <person name="Beermann A."/>
            <person name="Berns N."/>
            <person name="Bolognesi R."/>
            <person name="Bonneton F."/>
            <person name="Bopp D."/>
            <person name="Brown S.J."/>
            <person name="Bucher G."/>
            <person name="Butts T."/>
            <person name="Chaumot A."/>
            <person name="Denell R.E."/>
            <person name="Ferrier D.E."/>
            <person name="Friedrich M."/>
            <person name="Gordon C.M."/>
            <person name="Jindra M."/>
            <person name="Klingler M."/>
            <person name="Lan Q."/>
            <person name="Lattorff H.M."/>
            <person name="Laudet V."/>
            <person name="von Levetsow C."/>
            <person name="Liu Z."/>
            <person name="Lutz R."/>
            <person name="Lynch J.A."/>
            <person name="da Fonseca R.N."/>
            <person name="Posnien N."/>
            <person name="Reuter R."/>
            <person name="Roth S."/>
            <person name="Savard J."/>
            <person name="Schinko J.B."/>
            <person name="Schmitt C."/>
            <person name="Schoppmeier M."/>
            <person name="Schroder R."/>
            <person name="Shippy T.D."/>
            <person name="Simonnet F."/>
            <person name="Marques-Souza H."/>
            <person name="Tautz D."/>
            <person name="Tomoyasu Y."/>
            <person name="Trauner J."/>
            <person name="Van der Zee M."/>
            <person name="Vervoort M."/>
            <person name="Wittkopp N."/>
            <person name="Wimmer E.A."/>
            <person name="Yang X."/>
            <person name="Jones A.K."/>
            <person name="Sattelle D.B."/>
            <person name="Ebert P.R."/>
            <person name="Nelson D."/>
            <person name="Scott J.G."/>
            <person name="Beeman R.W."/>
            <person name="Muthukrishnan S."/>
            <person name="Kramer K.J."/>
            <person name="Arakane Y."/>
            <person name="Beeman R.W."/>
            <person name="Zhu Q."/>
            <person name="Hogenkamp D."/>
            <person name="Dixit R."/>
            <person name="Oppert B."/>
            <person name="Jiang H."/>
            <person name="Zou Z."/>
            <person name="Marshall J."/>
            <person name="Elpidina E."/>
            <person name="Vinokurov K."/>
            <person name="Oppert C."/>
            <person name="Zou Z."/>
            <person name="Evans J."/>
            <person name="Lu Z."/>
            <person name="Zhao P."/>
            <person name="Sumathipala N."/>
            <person name="Altincicek B."/>
            <person name="Vilcinskas A."/>
            <person name="Williams M."/>
            <person name="Hultmark D."/>
            <person name="Hetru C."/>
            <person name="Jiang H."/>
            <person name="Grimmelikhuijzen C.J."/>
            <person name="Hauser F."/>
            <person name="Cazzamali G."/>
            <person name="Williamson M."/>
            <person name="Park Y."/>
            <person name="Li B."/>
            <person name="Tanaka Y."/>
            <person name="Predel R."/>
            <person name="Neupert S."/>
            <person name="Schachtner J."/>
            <person name="Verleyen P."/>
            <person name="Raible F."/>
            <person name="Bork P."/>
            <person name="Friedrich M."/>
            <person name="Walden K.K."/>
            <person name="Robertson H.M."/>
            <person name="Angeli S."/>
            <person name="Foret S."/>
            <person name="Bucher G."/>
            <person name="Schuetz S."/>
            <person name="Maleszka R."/>
            <person name="Wimmer E.A."/>
            <person name="Beeman R.W."/>
            <person name="Lorenzen M."/>
            <person name="Tomoyasu Y."/>
            <person name="Miller S.C."/>
            <person name="Grossmann D."/>
            <person name="Bucher G."/>
        </authorList>
    </citation>
    <scope>NUCLEOTIDE SEQUENCE [LARGE SCALE GENOMIC DNA]</scope>
    <source>
        <strain evidence="5 6">Georgia GA2</strain>
    </source>
</reference>
<name>D6WZG4_TRICA</name>
<comment type="subcellular location">
    <subcellularLocation>
        <location evidence="1">Nucleus</location>
    </subcellularLocation>
</comment>
<evidence type="ECO:0000256" key="3">
    <source>
        <dbReference type="SAM" id="MobiDB-lite"/>
    </source>
</evidence>
<dbReference type="GO" id="GO:0006611">
    <property type="term" value="P:protein export from nucleus"/>
    <property type="evidence" value="ECO:0000318"/>
    <property type="project" value="GO_Central"/>
</dbReference>
<evidence type="ECO:0000256" key="1">
    <source>
        <dbReference type="ARBA" id="ARBA00004123"/>
    </source>
</evidence>
<feature type="region of interest" description="Disordered" evidence="3">
    <location>
        <begin position="1"/>
        <end position="65"/>
    </location>
</feature>
<gene>
    <name evidence="5" type="primary">AUGUSTUS-3.0.2_12664</name>
    <name evidence="5" type="ORF">TcasGA2_TC012664</name>
</gene>
<dbReference type="PROSITE" id="PS50196">
    <property type="entry name" value="RANBD1"/>
    <property type="match status" value="1"/>
</dbReference>
<accession>D6WZG4</accession>
<keyword evidence="2" id="KW-0539">Nucleus</keyword>
<feature type="domain" description="RanBD1" evidence="4">
    <location>
        <begin position="233"/>
        <end position="362"/>
    </location>
</feature>
<feature type="compositionally biased region" description="Basic and acidic residues" evidence="3">
    <location>
        <begin position="210"/>
        <end position="221"/>
    </location>
</feature>
<feature type="compositionally biased region" description="Polar residues" evidence="3">
    <location>
        <begin position="56"/>
        <end position="65"/>
    </location>
</feature>
<evidence type="ECO:0000259" key="4">
    <source>
        <dbReference type="PROSITE" id="PS50196"/>
    </source>
</evidence>
<evidence type="ECO:0000256" key="2">
    <source>
        <dbReference type="ARBA" id="ARBA00023242"/>
    </source>
</evidence>
<dbReference type="InterPro" id="IPR011993">
    <property type="entry name" value="PH-like_dom_sf"/>
</dbReference>
<dbReference type="GO" id="GO:0005634">
    <property type="term" value="C:nucleus"/>
    <property type="evidence" value="ECO:0007669"/>
    <property type="project" value="UniProtKB-SubCell"/>
</dbReference>
<dbReference type="FunFam" id="2.30.29.30:FF:000485">
    <property type="entry name" value="Ran-binding protein"/>
    <property type="match status" value="1"/>
</dbReference>
<feature type="compositionally biased region" description="Polar residues" evidence="3">
    <location>
        <begin position="179"/>
        <end position="192"/>
    </location>
</feature>
<dbReference type="InParanoid" id="D6WZG4"/>
<sequence>MADTTENLDNSGSLNPPITMKVDAPAEEDKTEAGDNEKNAKNEEFKTCTPDRIPVTSVTTNPFATSQNKLATRGILKPPQLSLNNANNSAKPAVILNPSRLNPFAKPTNDGAKEESKTVQLNGETPKFVPLVQTEPKTNSTQPVVTTASTTLSTTSFVFGQNLQDRVVGSDAKADEPKPSTSLNSNGTSEMLFSSAIKSEGKTDGTITSKETKSLSESAREYEESRANKRKYEEVEIITGEENETNILNINCKLFAFDKASGSWQERGRGVLRLNDFEGEGHAQSRLLFRTTGIWRVILNTKIWAEMTVEQASEKSVRFTAMDPQGVIKVFLVMASIEDSKQLYSQIQLRVQKEIAAQKHKKLNVDKDSGGN</sequence>
<dbReference type="Pfam" id="PF00638">
    <property type="entry name" value="Ran_BP1"/>
    <property type="match status" value="1"/>
</dbReference>
<dbReference type="Proteomes" id="UP000007266">
    <property type="component" value="Linkage group 9"/>
</dbReference>
<keyword evidence="6" id="KW-1185">Reference proteome</keyword>
<dbReference type="CDD" id="cd13180">
    <property type="entry name" value="RanBD_RanBP3"/>
    <property type="match status" value="1"/>
</dbReference>
<dbReference type="STRING" id="7070.D6WZG4"/>
<organism evidence="5 6">
    <name type="scientific">Tribolium castaneum</name>
    <name type="common">Red flour beetle</name>
    <dbReference type="NCBI Taxonomy" id="7070"/>
    <lineage>
        <taxon>Eukaryota</taxon>
        <taxon>Metazoa</taxon>
        <taxon>Ecdysozoa</taxon>
        <taxon>Arthropoda</taxon>
        <taxon>Hexapoda</taxon>
        <taxon>Insecta</taxon>
        <taxon>Pterygota</taxon>
        <taxon>Neoptera</taxon>
        <taxon>Endopterygota</taxon>
        <taxon>Coleoptera</taxon>
        <taxon>Polyphaga</taxon>
        <taxon>Cucujiformia</taxon>
        <taxon>Tenebrionidae</taxon>
        <taxon>Tenebrionidae incertae sedis</taxon>
        <taxon>Tribolium</taxon>
    </lineage>
</organism>